<keyword evidence="1" id="KW-0732">Signal</keyword>
<dbReference type="RefSeq" id="WP_187685176.1">
    <property type="nucleotide sequence ID" value="NZ_AP023396.1"/>
</dbReference>
<dbReference type="Proteomes" id="UP000516173">
    <property type="component" value="Chromosome"/>
</dbReference>
<gene>
    <name evidence="2" type="ORF">NWFMUON74_61950</name>
</gene>
<dbReference type="KEGG" id="nwl:NWFMUON74_61950"/>
<reference evidence="2 3" key="1">
    <citation type="submission" date="2020-08" db="EMBL/GenBank/DDBJ databases">
        <title>Genome Sequencing of Nocardia wallacei strain FMUON74 and assembly.</title>
        <authorList>
            <person name="Toyokawa M."/>
            <person name="Uesaka K."/>
        </authorList>
    </citation>
    <scope>NUCLEOTIDE SEQUENCE [LARGE SCALE GENOMIC DNA]</scope>
    <source>
        <strain evidence="2 3">FMUON74</strain>
    </source>
</reference>
<name>A0A7G1KW62_9NOCA</name>
<evidence type="ECO:0000256" key="1">
    <source>
        <dbReference type="SAM" id="SignalP"/>
    </source>
</evidence>
<dbReference type="AlphaFoldDB" id="A0A7G1KW62"/>
<keyword evidence="3" id="KW-1185">Reference proteome</keyword>
<evidence type="ECO:0000313" key="3">
    <source>
        <dbReference type="Proteomes" id="UP000516173"/>
    </source>
</evidence>
<dbReference type="EMBL" id="AP023396">
    <property type="protein sequence ID" value="BCK58423.1"/>
    <property type="molecule type" value="Genomic_DNA"/>
</dbReference>
<dbReference type="GeneID" id="80350603"/>
<evidence type="ECO:0008006" key="4">
    <source>
        <dbReference type="Google" id="ProtNLM"/>
    </source>
</evidence>
<proteinExistence type="predicted"/>
<accession>A0A7G1KW62</accession>
<evidence type="ECO:0000313" key="2">
    <source>
        <dbReference type="EMBL" id="BCK58423.1"/>
    </source>
</evidence>
<sequence>MIRTLAAATAVAATLLAPAPAIAAPTGAAVVAAPIHVAVPRVPADANGVPLERCGPATDGRKVETEDAVGGRHRFTCHHRRNLIGPDEWVWLEILAM</sequence>
<organism evidence="2 3">
    <name type="scientific">Nocardia wallacei</name>
    <dbReference type="NCBI Taxonomy" id="480035"/>
    <lineage>
        <taxon>Bacteria</taxon>
        <taxon>Bacillati</taxon>
        <taxon>Actinomycetota</taxon>
        <taxon>Actinomycetes</taxon>
        <taxon>Mycobacteriales</taxon>
        <taxon>Nocardiaceae</taxon>
        <taxon>Nocardia</taxon>
    </lineage>
</organism>
<feature type="chain" id="PRO_5028909480" description="Secreted protein" evidence="1">
    <location>
        <begin position="24"/>
        <end position="97"/>
    </location>
</feature>
<protein>
    <recommendedName>
        <fullName evidence="4">Secreted protein</fullName>
    </recommendedName>
</protein>
<feature type="signal peptide" evidence="1">
    <location>
        <begin position="1"/>
        <end position="23"/>
    </location>
</feature>